<proteinExistence type="predicted"/>
<name>A0A5N6VUY7_9EURO</name>
<sequence length="439" mass="51188">MTSLFEERIRKVIRRMRGHNNCAEWQETLKSWTDEYIVEQMTKWTTPAVKDLLNREEPPTFEDLLAIPWETTNELGVYLKLIFEDLENPTAFSHFVYIGSAISWFAGGLRNRRRQHETKPGPRTKWTYTDRLAFGRVKRKLKFGTLFKVEMGCLFPSTKKEARVRHLCLFAEAMYVYIFGAFGKRNETRLSACPFGNPTNIFTWKGTLSHCALSEPLQHRGFKKKWTSGIDLPTHLDGEARAAMKRRKNREGVAAWRKRYPTRYLEAQKRQNEARREPGPRERARLYSAKYRIENTLKIQARKATMTEVEKAIFRAHKAAQMRGYRAAKKAQSEPIPPRIVPAKNIRRNAMRKAQRAGDVFQKEKAKFQQRVNRARDRLKKAKATGDIQTTREAALALNIAEVERWEFAVQNRIPSKIVPSKEARRIVNEHRAKEAQDA</sequence>
<dbReference type="Proteomes" id="UP000325433">
    <property type="component" value="Unassembled WGS sequence"/>
</dbReference>
<accession>A0A5N6VUY7</accession>
<dbReference type="EMBL" id="ML738341">
    <property type="protein sequence ID" value="KAE8311609.1"/>
    <property type="molecule type" value="Genomic_DNA"/>
</dbReference>
<evidence type="ECO:0000313" key="1">
    <source>
        <dbReference type="EMBL" id="KAE8311609.1"/>
    </source>
</evidence>
<organism evidence="1 2">
    <name type="scientific">Aspergillus transmontanensis</name>
    <dbReference type="NCBI Taxonomy" id="1034304"/>
    <lineage>
        <taxon>Eukaryota</taxon>
        <taxon>Fungi</taxon>
        <taxon>Dikarya</taxon>
        <taxon>Ascomycota</taxon>
        <taxon>Pezizomycotina</taxon>
        <taxon>Eurotiomycetes</taxon>
        <taxon>Eurotiomycetidae</taxon>
        <taxon>Eurotiales</taxon>
        <taxon>Aspergillaceae</taxon>
        <taxon>Aspergillus</taxon>
        <taxon>Aspergillus subgen. Circumdati</taxon>
    </lineage>
</organism>
<dbReference type="AlphaFoldDB" id="A0A5N6VUY7"/>
<keyword evidence="2" id="KW-1185">Reference proteome</keyword>
<protein>
    <submittedName>
        <fullName evidence="1">Uncharacterized protein</fullName>
    </submittedName>
</protein>
<reference evidence="2" key="1">
    <citation type="submission" date="2019-04" db="EMBL/GenBank/DDBJ databases">
        <title>Friends and foes A comparative genomics studyof 23 Aspergillus species from section Flavi.</title>
        <authorList>
            <consortium name="DOE Joint Genome Institute"/>
            <person name="Kjaerbolling I."/>
            <person name="Vesth T."/>
            <person name="Frisvad J.C."/>
            <person name="Nybo J.L."/>
            <person name="Theobald S."/>
            <person name="Kildgaard S."/>
            <person name="Isbrandt T."/>
            <person name="Kuo A."/>
            <person name="Sato A."/>
            <person name="Lyhne E.K."/>
            <person name="Kogle M.E."/>
            <person name="Wiebenga A."/>
            <person name="Kun R.S."/>
            <person name="Lubbers R.J."/>
            <person name="Makela M.R."/>
            <person name="Barry K."/>
            <person name="Chovatia M."/>
            <person name="Clum A."/>
            <person name="Daum C."/>
            <person name="Haridas S."/>
            <person name="He G."/>
            <person name="LaButti K."/>
            <person name="Lipzen A."/>
            <person name="Mondo S."/>
            <person name="Riley R."/>
            <person name="Salamov A."/>
            <person name="Simmons B.A."/>
            <person name="Magnuson J.K."/>
            <person name="Henrissat B."/>
            <person name="Mortensen U.H."/>
            <person name="Larsen T.O."/>
            <person name="Devries R.P."/>
            <person name="Grigoriev I.V."/>
            <person name="Machida M."/>
            <person name="Baker S.E."/>
            <person name="Andersen M.R."/>
        </authorList>
    </citation>
    <scope>NUCLEOTIDE SEQUENCE [LARGE SCALE GENOMIC DNA]</scope>
    <source>
        <strain evidence="2">CBS 130015</strain>
    </source>
</reference>
<evidence type="ECO:0000313" key="2">
    <source>
        <dbReference type="Proteomes" id="UP000325433"/>
    </source>
</evidence>
<gene>
    <name evidence="1" type="ORF">BDV41DRAFT_541457</name>
</gene>